<feature type="compositionally biased region" description="Low complexity" evidence="5">
    <location>
        <begin position="230"/>
        <end position="321"/>
    </location>
</feature>
<keyword evidence="3 4" id="KW-0012">Acyltransferase</keyword>
<evidence type="ECO:0000256" key="3">
    <source>
        <dbReference type="ARBA" id="ARBA00023315"/>
    </source>
</evidence>
<dbReference type="Proteomes" id="UP000035721">
    <property type="component" value="Unassembled WGS sequence"/>
</dbReference>
<evidence type="ECO:0000259" key="6">
    <source>
        <dbReference type="PROSITE" id="PS51186"/>
    </source>
</evidence>
<proteinExistence type="inferred from homology"/>
<comment type="caution">
    <text evidence="7">The sequence shown here is derived from an EMBL/GenBank/DDBJ whole genome shotgun (WGS) entry which is preliminary data.</text>
</comment>
<dbReference type="InterPro" id="IPR017813">
    <property type="entry name" value="Mycothiol_AcTrfase"/>
</dbReference>
<protein>
    <recommendedName>
        <fullName evidence="4">Mycothiol acetyltransferase</fullName>
        <shortName evidence="4">MSH acetyltransferase</shortName>
        <ecNumber evidence="4">2.3.1.189</ecNumber>
    </recommendedName>
    <alternativeName>
        <fullName evidence="4">Mycothiol synthase</fullName>
    </alternativeName>
</protein>
<feature type="binding site" evidence="4">
    <location>
        <begin position="366"/>
        <end position="368"/>
    </location>
    <ligand>
        <name>acetyl-CoA</name>
        <dbReference type="ChEBI" id="CHEBI:57288"/>
        <label>2</label>
    </ligand>
</feature>
<feature type="domain" description="N-acetyltransferase" evidence="6">
    <location>
        <begin position="13"/>
        <end position="138"/>
    </location>
</feature>
<comment type="similarity">
    <text evidence="4">Belongs to the acetyltransferase family. MshD subfamily.</text>
</comment>
<dbReference type="EMBL" id="CAJB01000081">
    <property type="protein sequence ID" value="CCH77203.1"/>
    <property type="molecule type" value="Genomic_DNA"/>
</dbReference>
<dbReference type="Gene3D" id="3.40.630.30">
    <property type="match status" value="2"/>
</dbReference>
<evidence type="ECO:0000256" key="5">
    <source>
        <dbReference type="SAM" id="MobiDB-lite"/>
    </source>
</evidence>
<dbReference type="AlphaFoldDB" id="A0A077LU32"/>
<dbReference type="SUPFAM" id="SSF55729">
    <property type="entry name" value="Acyl-CoA N-acyltransferases (Nat)"/>
    <property type="match status" value="2"/>
</dbReference>
<organism evidence="7 8">
    <name type="scientific">Nostocoides japonicum T1-X7</name>
    <dbReference type="NCBI Taxonomy" id="1194083"/>
    <lineage>
        <taxon>Bacteria</taxon>
        <taxon>Bacillati</taxon>
        <taxon>Actinomycetota</taxon>
        <taxon>Actinomycetes</taxon>
        <taxon>Micrococcales</taxon>
        <taxon>Intrasporangiaceae</taxon>
        <taxon>Nostocoides</taxon>
    </lineage>
</organism>
<comment type="caution">
    <text evidence="4">Lacks conserved residue(s) required for the propagation of feature annotation.</text>
</comment>
<dbReference type="PANTHER" id="PTHR43617">
    <property type="entry name" value="L-AMINO ACID N-ACETYLTRANSFERASE"/>
    <property type="match status" value="1"/>
</dbReference>
<dbReference type="EC" id="2.3.1.189" evidence="4"/>
<feature type="binding site" evidence="4">
    <location>
        <position position="362"/>
    </location>
    <ligand>
        <name>1D-myo-inositol 2-(L-cysteinylamino)-2-deoxy-alpha-D-glucopyranoside</name>
        <dbReference type="ChEBI" id="CHEBI:58887"/>
    </ligand>
</feature>
<dbReference type="HAMAP" id="MF_01698">
    <property type="entry name" value="MshD"/>
    <property type="match status" value="1"/>
</dbReference>
<evidence type="ECO:0000256" key="4">
    <source>
        <dbReference type="HAMAP-Rule" id="MF_01698"/>
    </source>
</evidence>
<evidence type="ECO:0000313" key="8">
    <source>
        <dbReference type="Proteomes" id="UP000035721"/>
    </source>
</evidence>
<feature type="binding site" evidence="4">
    <location>
        <begin position="79"/>
        <end position="81"/>
    </location>
    <ligand>
        <name>acetyl-CoA</name>
        <dbReference type="ChEBI" id="CHEBI:57288"/>
        <label>1</label>
    </ligand>
</feature>
<dbReference type="InterPro" id="IPR016181">
    <property type="entry name" value="Acyl_CoA_acyltransferase"/>
</dbReference>
<feature type="binding site" evidence="4">
    <location>
        <position position="41"/>
    </location>
    <ligand>
        <name>1D-myo-inositol 2-(L-cysteinylamino)-2-deoxy-alpha-D-glucopyranoside</name>
        <dbReference type="ChEBI" id="CHEBI:58887"/>
    </ligand>
</feature>
<comment type="function">
    <text evidence="4">Catalyzes the transfer of acetyl from acetyl-CoA to desacetylmycothiol (Cys-GlcN-Ins) to form mycothiol.</text>
</comment>
<name>A0A077LU32_9MICO</name>
<evidence type="ECO:0000256" key="1">
    <source>
        <dbReference type="ARBA" id="ARBA00022679"/>
    </source>
</evidence>
<keyword evidence="1 4" id="KW-0808">Transferase</keyword>
<reference evidence="7 8" key="1">
    <citation type="journal article" date="2013" name="ISME J.">
        <title>A metabolic model for members of the genus Tetrasphaera involved in enhanced biological phosphorus removal.</title>
        <authorList>
            <person name="Kristiansen R."/>
            <person name="Nguyen H.T.T."/>
            <person name="Saunders A.M."/>
            <person name="Nielsen J.L."/>
            <person name="Wimmer R."/>
            <person name="Le V.Q."/>
            <person name="McIlroy S.J."/>
            <person name="Petrovski S."/>
            <person name="Seviour R.J."/>
            <person name="Calteau A."/>
            <person name="Nielsen K.L."/>
            <person name="Nielsen P.H."/>
        </authorList>
    </citation>
    <scope>NUCLEOTIDE SEQUENCE [LARGE SCALE GENOMIC DNA]</scope>
    <source>
        <strain evidence="7 8">T1-X7</strain>
    </source>
</reference>
<dbReference type="Pfam" id="PF00583">
    <property type="entry name" value="Acetyltransf_1"/>
    <property type="match status" value="2"/>
</dbReference>
<dbReference type="InterPro" id="IPR000182">
    <property type="entry name" value="GNAT_dom"/>
</dbReference>
<dbReference type="GO" id="GO:0008999">
    <property type="term" value="F:protein-N-terminal-alanine acetyltransferase activity"/>
    <property type="evidence" value="ECO:0007669"/>
    <property type="project" value="TreeGrafter"/>
</dbReference>
<gene>
    <name evidence="4" type="primary">mshD</name>
    <name evidence="7" type="ORF">BN12_1710005</name>
</gene>
<sequence>MSANDRWPLRTLPVLDPATSEAVRALAAAADAADGVAPLSEHSRLHLESPGSTHLVAYAGPSGPVVGYAQVWADASAELVVDPSSRQQGLGTTLWRAARTAGAQRVWAHGDVDPARAFAAARDLVAIRELHVMERPLADEDADDGPLPSWVSVETYADRRDPAEWVALNAAAFADHPEQGRLTVADFEARAAEPWFDPEGLIYLLDTRSAPDGPPIAFHWTKVDTPAVEAASPGDGSPAGAAARSAGPAASPDDGLTASAAAPSAGPAASPDDGLTASATARSANPAASPDDGLTATVAAPSTVVAASPGDGSPAGANAPSTGPAASTDGDAAPHQGGGVPCPREGQRIPRPAGGARAGAGEVYAVGVDPAYQGKGLAGPLTRLGTAYLARQGLARVVLYVDGDNERALRTYRNAGFEDLAVDVVYASGENAVRMDT</sequence>
<dbReference type="CDD" id="cd04301">
    <property type="entry name" value="NAT_SF"/>
    <property type="match status" value="2"/>
</dbReference>
<feature type="binding site" evidence="4">
    <location>
        <begin position="405"/>
        <end position="410"/>
    </location>
    <ligand>
        <name>acetyl-CoA</name>
        <dbReference type="ChEBI" id="CHEBI:57288"/>
        <label>2</label>
    </ligand>
</feature>
<dbReference type="GO" id="GO:0010125">
    <property type="term" value="P:mycothiol biosynthetic process"/>
    <property type="evidence" value="ECO:0007669"/>
    <property type="project" value="UniProtKB-UniRule"/>
</dbReference>
<dbReference type="NCBIfam" id="TIGR03448">
    <property type="entry name" value="mycothiol_MshD"/>
    <property type="match status" value="1"/>
</dbReference>
<keyword evidence="8" id="KW-1185">Reference proteome</keyword>
<dbReference type="InterPro" id="IPR050276">
    <property type="entry name" value="MshD_Acetyltransferase"/>
</dbReference>
<feature type="binding site" evidence="4">
    <location>
        <position position="178"/>
    </location>
    <ligand>
        <name>1D-myo-inositol 2-(L-cysteinylamino)-2-deoxy-alpha-D-glucopyranoside</name>
        <dbReference type="ChEBI" id="CHEBI:58887"/>
    </ligand>
</feature>
<accession>A0A077LU32</accession>
<feature type="region of interest" description="Disordered" evidence="5">
    <location>
        <begin position="228"/>
        <end position="357"/>
    </location>
</feature>
<dbReference type="PROSITE" id="PS51186">
    <property type="entry name" value="GNAT"/>
    <property type="match status" value="2"/>
</dbReference>
<dbReference type="STRING" id="1194083.BN12_1710005"/>
<feature type="binding site" evidence="4">
    <location>
        <position position="222"/>
    </location>
    <ligand>
        <name>1D-myo-inositol 2-(L-cysteinylamino)-2-deoxy-alpha-D-glucopyranoside</name>
        <dbReference type="ChEBI" id="CHEBI:58887"/>
    </ligand>
</feature>
<dbReference type="PANTHER" id="PTHR43617:SF31">
    <property type="entry name" value="MYCOTHIOL ACETYLTRANSFERASE"/>
    <property type="match status" value="1"/>
</dbReference>
<evidence type="ECO:0000313" key="7">
    <source>
        <dbReference type="EMBL" id="CCH77203.1"/>
    </source>
</evidence>
<dbReference type="GO" id="GO:0035447">
    <property type="term" value="F:mycothiol synthase activity"/>
    <property type="evidence" value="ECO:0007669"/>
    <property type="project" value="UniProtKB-UniRule"/>
</dbReference>
<comment type="catalytic activity">
    <reaction evidence="4">
        <text>1D-myo-inositol 2-(L-cysteinylamino)-2-deoxy-alpha-D-glucopyranoside + acetyl-CoA = mycothiol + CoA + H(+)</text>
        <dbReference type="Rhea" id="RHEA:26172"/>
        <dbReference type="ChEBI" id="CHEBI:15378"/>
        <dbReference type="ChEBI" id="CHEBI:16768"/>
        <dbReference type="ChEBI" id="CHEBI:57287"/>
        <dbReference type="ChEBI" id="CHEBI:57288"/>
        <dbReference type="ChEBI" id="CHEBI:58887"/>
        <dbReference type="EC" id="2.3.1.189"/>
    </reaction>
</comment>
<comment type="subunit">
    <text evidence="4">Monomer.</text>
</comment>
<keyword evidence="2 4" id="KW-0677">Repeat</keyword>
<evidence type="ECO:0000256" key="2">
    <source>
        <dbReference type="ARBA" id="ARBA00022737"/>
    </source>
</evidence>
<feature type="domain" description="N-acetyltransferase" evidence="6">
    <location>
        <begin position="302"/>
        <end position="437"/>
    </location>
</feature>
<feature type="binding site" evidence="4">
    <location>
        <position position="400"/>
    </location>
    <ligand>
        <name>1D-myo-inositol 2-(L-cysteinylamino)-2-deoxy-alpha-D-glucopyranoside</name>
        <dbReference type="ChEBI" id="CHEBI:58887"/>
    </ligand>
</feature>